<name>A0A0U1DXD5_9MYCO</name>
<gene>
    <name evidence="5" type="ORF">BN970_06443</name>
</gene>
<dbReference type="SMART" id="SM00895">
    <property type="entry name" value="FCD"/>
    <property type="match status" value="1"/>
</dbReference>
<dbReference type="SUPFAM" id="SSF48008">
    <property type="entry name" value="GntR ligand-binding domain-like"/>
    <property type="match status" value="1"/>
</dbReference>
<evidence type="ECO:0000256" key="2">
    <source>
        <dbReference type="ARBA" id="ARBA00023125"/>
    </source>
</evidence>
<dbReference type="InterPro" id="IPR008920">
    <property type="entry name" value="TF_FadR/GntR_C"/>
</dbReference>
<dbReference type="GO" id="GO:0003700">
    <property type="term" value="F:DNA-binding transcription factor activity"/>
    <property type="evidence" value="ECO:0007669"/>
    <property type="project" value="InterPro"/>
</dbReference>
<proteinExistence type="predicted"/>
<dbReference type="PANTHER" id="PTHR43537:SF24">
    <property type="entry name" value="GLUCONATE OPERON TRANSCRIPTIONAL REPRESSOR"/>
    <property type="match status" value="1"/>
</dbReference>
<dbReference type="PROSITE" id="PS50949">
    <property type="entry name" value="HTH_GNTR"/>
    <property type="match status" value="1"/>
</dbReference>
<keyword evidence="2" id="KW-0238">DNA-binding</keyword>
<dbReference type="SMART" id="SM00345">
    <property type="entry name" value="HTH_GNTR"/>
    <property type="match status" value="1"/>
</dbReference>
<dbReference type="Pfam" id="PF07729">
    <property type="entry name" value="FCD"/>
    <property type="match status" value="1"/>
</dbReference>
<dbReference type="SUPFAM" id="SSF46785">
    <property type="entry name" value="Winged helix' DNA-binding domain"/>
    <property type="match status" value="1"/>
</dbReference>
<dbReference type="Gene3D" id="1.10.10.10">
    <property type="entry name" value="Winged helix-like DNA-binding domain superfamily/Winged helix DNA-binding domain"/>
    <property type="match status" value="1"/>
</dbReference>
<accession>A0A0U1DXD5</accession>
<evidence type="ECO:0000313" key="6">
    <source>
        <dbReference type="Proteomes" id="UP000182227"/>
    </source>
</evidence>
<dbReference type="InterPro" id="IPR011711">
    <property type="entry name" value="GntR_C"/>
</dbReference>
<dbReference type="EMBL" id="CTEF01000007">
    <property type="protein sequence ID" value="CQD24439.1"/>
    <property type="molecule type" value="Genomic_DNA"/>
</dbReference>
<dbReference type="Pfam" id="PF00392">
    <property type="entry name" value="GntR"/>
    <property type="match status" value="1"/>
</dbReference>
<keyword evidence="3" id="KW-0804">Transcription</keyword>
<evidence type="ECO:0000259" key="4">
    <source>
        <dbReference type="PROSITE" id="PS50949"/>
    </source>
</evidence>
<dbReference type="InterPro" id="IPR000524">
    <property type="entry name" value="Tscrpt_reg_HTH_GntR"/>
</dbReference>
<reference evidence="5 6" key="1">
    <citation type="submission" date="2015-03" db="EMBL/GenBank/DDBJ databases">
        <authorList>
            <person name="Murphy D."/>
        </authorList>
    </citation>
    <scope>NUCLEOTIDE SEQUENCE [LARGE SCALE GENOMIC DNA]</scope>
    <source>
        <strain evidence="5 6">D16</strain>
    </source>
</reference>
<keyword evidence="1" id="KW-0805">Transcription regulation</keyword>
<dbReference type="PRINTS" id="PR00035">
    <property type="entry name" value="HTHGNTR"/>
</dbReference>
<dbReference type="Proteomes" id="UP000182227">
    <property type="component" value="Unassembled WGS sequence"/>
</dbReference>
<dbReference type="InterPro" id="IPR036388">
    <property type="entry name" value="WH-like_DNA-bd_sf"/>
</dbReference>
<dbReference type="Gene3D" id="1.20.120.530">
    <property type="entry name" value="GntR ligand-binding domain-like"/>
    <property type="match status" value="1"/>
</dbReference>
<organism evidence="5 6">
    <name type="scientific">Mycolicibacterium conceptionense</name>
    <dbReference type="NCBI Taxonomy" id="451644"/>
    <lineage>
        <taxon>Bacteria</taxon>
        <taxon>Bacillati</taxon>
        <taxon>Actinomycetota</taxon>
        <taxon>Actinomycetes</taxon>
        <taxon>Mycobacteriales</taxon>
        <taxon>Mycobacteriaceae</taxon>
        <taxon>Mycolicibacterium</taxon>
    </lineage>
</organism>
<dbReference type="InterPro" id="IPR036390">
    <property type="entry name" value="WH_DNA-bd_sf"/>
</dbReference>
<evidence type="ECO:0000313" key="5">
    <source>
        <dbReference type="EMBL" id="CQD24439.1"/>
    </source>
</evidence>
<sequence>METSLHARPQSGHVWHTRCVAQPNVRFQRLAEQVADQLRRRILTGELADGTILPKEDELLVEYPISKPSLREAMRILEAEGLLTVRRGKLGGAVVHRPDAANLAYTMGLVLGAGRVGLADVGTALLQVEPACAALCAQRPDRKRTVVPILRELHEESVRSVSDLRQATSASRRYHEALVRHCGNETMIILAGALEALWSAHEQNWSAQVTDHSTVPVEERRAVLEDHRQVIDAIDVGDAQRARDLAAAHLVNAQQYPGVDGVVDPTMVRTWAQSGPPRP</sequence>
<evidence type="ECO:0000256" key="3">
    <source>
        <dbReference type="ARBA" id="ARBA00023163"/>
    </source>
</evidence>
<dbReference type="PANTHER" id="PTHR43537">
    <property type="entry name" value="TRANSCRIPTIONAL REGULATOR, GNTR FAMILY"/>
    <property type="match status" value="1"/>
</dbReference>
<dbReference type="CDD" id="cd07377">
    <property type="entry name" value="WHTH_GntR"/>
    <property type="match status" value="1"/>
</dbReference>
<feature type="domain" description="HTH gntR-type" evidence="4">
    <location>
        <begin position="28"/>
        <end position="98"/>
    </location>
</feature>
<dbReference type="GO" id="GO:0003677">
    <property type="term" value="F:DNA binding"/>
    <property type="evidence" value="ECO:0007669"/>
    <property type="project" value="UniProtKB-KW"/>
</dbReference>
<protein>
    <submittedName>
        <fullName evidence="5">Transcriptional regulator</fullName>
    </submittedName>
</protein>
<evidence type="ECO:0000256" key="1">
    <source>
        <dbReference type="ARBA" id="ARBA00023015"/>
    </source>
</evidence>
<dbReference type="AlphaFoldDB" id="A0A0U1DXD5"/>